<proteinExistence type="predicted"/>
<organism evidence="2">
    <name type="scientific">Timema cristinae</name>
    <name type="common">Walking stick</name>
    <dbReference type="NCBI Taxonomy" id="61476"/>
    <lineage>
        <taxon>Eukaryota</taxon>
        <taxon>Metazoa</taxon>
        <taxon>Ecdysozoa</taxon>
        <taxon>Arthropoda</taxon>
        <taxon>Hexapoda</taxon>
        <taxon>Insecta</taxon>
        <taxon>Pterygota</taxon>
        <taxon>Neoptera</taxon>
        <taxon>Polyneoptera</taxon>
        <taxon>Phasmatodea</taxon>
        <taxon>Timematodea</taxon>
        <taxon>Timematoidea</taxon>
        <taxon>Timematidae</taxon>
        <taxon>Timema</taxon>
    </lineage>
</organism>
<protein>
    <recommendedName>
        <fullName evidence="3">Secreted protein</fullName>
    </recommendedName>
</protein>
<feature type="chain" id="PRO_5031057663" description="Secreted protein" evidence="1">
    <location>
        <begin position="35"/>
        <end position="135"/>
    </location>
</feature>
<gene>
    <name evidence="2" type="ORF">TCEB3V08_LOCUS7693</name>
</gene>
<sequence>MVRGCEQRCSMCSCNKQCVALCLAWALLLQLALAGFSCLSNPCLYGICMDDINRLTLTNNILDCSSITARGAVKATPQYSIPSGPRRGRYRSKVRVSRLVAHVDCSQSVSQIVEVWRRWSIREPLLIRSGVIRSG</sequence>
<keyword evidence="1" id="KW-0732">Signal</keyword>
<feature type="signal peptide" evidence="1">
    <location>
        <begin position="1"/>
        <end position="34"/>
    </location>
</feature>
<name>A0A7R9CYI2_TIMCR</name>
<reference evidence="2" key="1">
    <citation type="submission" date="2020-11" db="EMBL/GenBank/DDBJ databases">
        <authorList>
            <person name="Tran Van P."/>
        </authorList>
    </citation>
    <scope>NUCLEOTIDE SEQUENCE</scope>
</reference>
<evidence type="ECO:0008006" key="3">
    <source>
        <dbReference type="Google" id="ProtNLM"/>
    </source>
</evidence>
<dbReference type="EMBL" id="OC319280">
    <property type="protein sequence ID" value="CAD7404840.1"/>
    <property type="molecule type" value="Genomic_DNA"/>
</dbReference>
<evidence type="ECO:0000313" key="2">
    <source>
        <dbReference type="EMBL" id="CAD7404840.1"/>
    </source>
</evidence>
<accession>A0A7R9CYI2</accession>
<dbReference type="AlphaFoldDB" id="A0A7R9CYI2"/>
<evidence type="ECO:0000256" key="1">
    <source>
        <dbReference type="SAM" id="SignalP"/>
    </source>
</evidence>